<comment type="caution">
    <text evidence="2">The sequence shown here is derived from an EMBL/GenBank/DDBJ whole genome shotgun (WGS) entry which is preliminary data.</text>
</comment>
<dbReference type="SUPFAM" id="SSF56747">
    <property type="entry name" value="Prim-pol domain"/>
    <property type="match status" value="1"/>
</dbReference>
<dbReference type="PANTHER" id="PTHR10536">
    <property type="entry name" value="DNA PRIMASE SMALL SUBUNIT"/>
    <property type="match status" value="1"/>
</dbReference>
<dbReference type="Proteomes" id="UP000639772">
    <property type="component" value="Chromosome 1"/>
</dbReference>
<evidence type="ECO:0000256" key="1">
    <source>
        <dbReference type="ARBA" id="ARBA00009762"/>
    </source>
</evidence>
<dbReference type="InterPro" id="IPR002755">
    <property type="entry name" value="DNA_primase_S"/>
</dbReference>
<dbReference type="GO" id="GO:0006269">
    <property type="term" value="P:DNA replication, synthesis of primer"/>
    <property type="evidence" value="ECO:0007669"/>
    <property type="project" value="InterPro"/>
</dbReference>
<dbReference type="AlphaFoldDB" id="A0A835SCT8"/>
<name>A0A835SCT8_VANPL</name>
<gene>
    <name evidence="2" type="ORF">HPP92_001495</name>
</gene>
<dbReference type="OrthoDB" id="1731956at2759"/>
<protein>
    <recommendedName>
        <fullName evidence="4">DNA primase small subunit</fullName>
    </recommendedName>
</protein>
<sequence>MCWQLYQMEIVPCYDKGGECIDRSVLDETRSSKMNLANDELKVSKHMNHLLKAPFCVHPKTGRVCVPIDPQHCDSFDPTAVPTLSKLLEELNTGGWKADTENGLCSEK</sequence>
<dbReference type="Pfam" id="PF01896">
    <property type="entry name" value="DNA_primase_S"/>
    <property type="match status" value="1"/>
</dbReference>
<evidence type="ECO:0000313" key="2">
    <source>
        <dbReference type="EMBL" id="KAG0501423.1"/>
    </source>
</evidence>
<evidence type="ECO:0008006" key="4">
    <source>
        <dbReference type="Google" id="ProtNLM"/>
    </source>
</evidence>
<evidence type="ECO:0000313" key="3">
    <source>
        <dbReference type="Proteomes" id="UP000639772"/>
    </source>
</evidence>
<dbReference type="GO" id="GO:0003899">
    <property type="term" value="F:DNA-directed RNA polymerase activity"/>
    <property type="evidence" value="ECO:0007669"/>
    <property type="project" value="InterPro"/>
</dbReference>
<dbReference type="Gene3D" id="3.90.920.10">
    <property type="entry name" value="DNA primase, PRIM domain"/>
    <property type="match status" value="1"/>
</dbReference>
<dbReference type="EMBL" id="JADCNM010000001">
    <property type="protein sequence ID" value="KAG0501423.1"/>
    <property type="molecule type" value="Genomic_DNA"/>
</dbReference>
<organism evidence="2 3">
    <name type="scientific">Vanilla planifolia</name>
    <name type="common">Vanilla</name>
    <dbReference type="NCBI Taxonomy" id="51239"/>
    <lineage>
        <taxon>Eukaryota</taxon>
        <taxon>Viridiplantae</taxon>
        <taxon>Streptophyta</taxon>
        <taxon>Embryophyta</taxon>
        <taxon>Tracheophyta</taxon>
        <taxon>Spermatophyta</taxon>
        <taxon>Magnoliopsida</taxon>
        <taxon>Liliopsida</taxon>
        <taxon>Asparagales</taxon>
        <taxon>Orchidaceae</taxon>
        <taxon>Vanilloideae</taxon>
        <taxon>Vanilleae</taxon>
        <taxon>Vanilla</taxon>
    </lineage>
</organism>
<comment type="similarity">
    <text evidence="1">Belongs to the eukaryotic-type primase small subunit family.</text>
</comment>
<proteinExistence type="inferred from homology"/>
<reference evidence="2 3" key="1">
    <citation type="journal article" date="2020" name="Nat. Food">
        <title>A phased Vanilla planifolia genome enables genetic improvement of flavour and production.</title>
        <authorList>
            <person name="Hasing T."/>
            <person name="Tang H."/>
            <person name="Brym M."/>
            <person name="Khazi F."/>
            <person name="Huang T."/>
            <person name="Chambers A.H."/>
        </authorList>
    </citation>
    <scope>NUCLEOTIDE SEQUENCE [LARGE SCALE GENOMIC DNA]</scope>
    <source>
        <tissue evidence="2">Leaf</tissue>
    </source>
</reference>
<accession>A0A835SCT8</accession>